<dbReference type="SUPFAM" id="SSF50182">
    <property type="entry name" value="Sm-like ribonucleoproteins"/>
    <property type="match status" value="1"/>
</dbReference>
<comment type="caution">
    <text evidence="11">The sequence shown here is derived from an EMBL/GenBank/DDBJ whole genome shotgun (WGS) entry which is preliminary data.</text>
</comment>
<evidence type="ECO:0000256" key="8">
    <source>
        <dbReference type="SAM" id="Phobius"/>
    </source>
</evidence>
<dbReference type="Gene3D" id="3.30.70.100">
    <property type="match status" value="1"/>
</dbReference>
<dbReference type="SUPFAM" id="SSF82861">
    <property type="entry name" value="Mechanosensitive channel protein MscS (YggB), transmembrane region"/>
    <property type="match status" value="1"/>
</dbReference>
<proteinExistence type="inferred from homology"/>
<evidence type="ECO:0000256" key="5">
    <source>
        <dbReference type="ARBA" id="ARBA00022989"/>
    </source>
</evidence>
<dbReference type="PANTHER" id="PTHR30347">
    <property type="entry name" value="POTASSIUM CHANNEL RELATED"/>
    <property type="match status" value="1"/>
</dbReference>
<feature type="domain" description="Mechanosensitive ion channel transmembrane helices 2/3" evidence="10">
    <location>
        <begin position="71"/>
        <end position="112"/>
    </location>
</feature>
<feature type="transmembrane region" description="Helical" evidence="8">
    <location>
        <begin position="28"/>
        <end position="52"/>
    </location>
</feature>
<accession>A0ABU0IXL0</accession>
<dbReference type="Gene3D" id="2.30.30.60">
    <property type="match status" value="1"/>
</dbReference>
<protein>
    <submittedName>
        <fullName evidence="11">Small-conductance mechanosensitive channel</fullName>
    </submittedName>
</protein>
<dbReference type="InterPro" id="IPR011066">
    <property type="entry name" value="MscS_channel_C_sf"/>
</dbReference>
<keyword evidence="5 8" id="KW-1133">Transmembrane helix</keyword>
<dbReference type="InterPro" id="IPR023408">
    <property type="entry name" value="MscS_beta-dom_sf"/>
</dbReference>
<keyword evidence="6 8" id="KW-0472">Membrane</keyword>
<gene>
    <name evidence="11" type="ORF">QO010_003720</name>
</gene>
<evidence type="ECO:0000259" key="10">
    <source>
        <dbReference type="Pfam" id="PF21088"/>
    </source>
</evidence>
<keyword evidence="4 8" id="KW-0812">Transmembrane</keyword>
<dbReference type="RefSeq" id="WP_307351638.1">
    <property type="nucleotide sequence ID" value="NZ_JAUSVS010000008.1"/>
</dbReference>
<dbReference type="InterPro" id="IPR052702">
    <property type="entry name" value="MscS-like_channel"/>
</dbReference>
<dbReference type="Gene3D" id="1.10.287.1260">
    <property type="match status" value="1"/>
</dbReference>
<name>A0ABU0IXL0_9CAUL</name>
<sequence>MPEDLLPRGLHALDGVRLLTLGKSTVTLGGLLFGLVIVAAAFLAARIAGRVFKRLRERSPLAAPSIYIVEKLATYGLIIVGLIMGFSAIGLDLSSLALFAGALGVGLGFGLQGVVKELISGLVLLFDRLVRIGDYLELQTGERGVVAEIGPRATRLRNNDDLDVLVPNSKLIESPVINWTLQNGTRRLHVPFRVAYGVNKEAVRDAVLKAAHDVPFTLDDTPVRRTQVWLVGFGDSALQFELVVWPTLEAVKRPNAANAAYTWAIEDALRAGGFEIPVPQRDLHLREVFGEQGENAKDALRLKTRKKPGAGEEAVAAVSHNDAAEDLARGEDDEILNPTTPPTP</sequence>
<dbReference type="InterPro" id="IPR006685">
    <property type="entry name" value="MscS_channel_2nd"/>
</dbReference>
<dbReference type="InterPro" id="IPR049142">
    <property type="entry name" value="MS_channel_1st"/>
</dbReference>
<feature type="transmembrane region" description="Helical" evidence="8">
    <location>
        <begin position="96"/>
        <end position="115"/>
    </location>
</feature>
<evidence type="ECO:0000256" key="3">
    <source>
        <dbReference type="ARBA" id="ARBA00022475"/>
    </source>
</evidence>
<keyword evidence="12" id="KW-1185">Reference proteome</keyword>
<dbReference type="PANTHER" id="PTHR30347:SF1">
    <property type="entry name" value="MECHANOSENSITIVE CHANNEL MSCK"/>
    <property type="match status" value="1"/>
</dbReference>
<dbReference type="InterPro" id="IPR011014">
    <property type="entry name" value="MscS_channel_TM-2"/>
</dbReference>
<feature type="transmembrane region" description="Helical" evidence="8">
    <location>
        <begin position="72"/>
        <end position="90"/>
    </location>
</feature>
<evidence type="ECO:0000313" key="12">
    <source>
        <dbReference type="Proteomes" id="UP001228905"/>
    </source>
</evidence>
<reference evidence="11 12" key="1">
    <citation type="submission" date="2023-07" db="EMBL/GenBank/DDBJ databases">
        <title>Genomic Encyclopedia of Type Strains, Phase IV (KMG-IV): sequencing the most valuable type-strain genomes for metagenomic binning, comparative biology and taxonomic classification.</title>
        <authorList>
            <person name="Goeker M."/>
        </authorList>
    </citation>
    <scope>NUCLEOTIDE SEQUENCE [LARGE SCALE GENOMIC DNA]</scope>
    <source>
        <strain evidence="11 12">DSM 18695</strain>
    </source>
</reference>
<evidence type="ECO:0000256" key="7">
    <source>
        <dbReference type="SAM" id="MobiDB-lite"/>
    </source>
</evidence>
<evidence type="ECO:0000259" key="9">
    <source>
        <dbReference type="Pfam" id="PF00924"/>
    </source>
</evidence>
<comment type="subcellular location">
    <subcellularLocation>
        <location evidence="1">Cell membrane</location>
        <topology evidence="1">Multi-pass membrane protein</topology>
    </subcellularLocation>
</comment>
<organism evidence="11 12">
    <name type="scientific">Caulobacter ginsengisoli</name>
    <dbReference type="NCBI Taxonomy" id="400775"/>
    <lineage>
        <taxon>Bacteria</taxon>
        <taxon>Pseudomonadati</taxon>
        <taxon>Pseudomonadota</taxon>
        <taxon>Alphaproteobacteria</taxon>
        <taxon>Caulobacterales</taxon>
        <taxon>Caulobacteraceae</taxon>
        <taxon>Caulobacter</taxon>
    </lineage>
</organism>
<dbReference type="Proteomes" id="UP001228905">
    <property type="component" value="Unassembled WGS sequence"/>
</dbReference>
<dbReference type="SUPFAM" id="SSF82689">
    <property type="entry name" value="Mechanosensitive channel protein MscS (YggB), C-terminal domain"/>
    <property type="match status" value="1"/>
</dbReference>
<keyword evidence="3" id="KW-1003">Cell membrane</keyword>
<dbReference type="Pfam" id="PF00924">
    <property type="entry name" value="MS_channel_2nd"/>
    <property type="match status" value="1"/>
</dbReference>
<dbReference type="EMBL" id="JAUSVS010000008">
    <property type="protein sequence ID" value="MDQ0465928.1"/>
    <property type="molecule type" value="Genomic_DNA"/>
</dbReference>
<feature type="region of interest" description="Disordered" evidence="7">
    <location>
        <begin position="299"/>
        <end position="344"/>
    </location>
</feature>
<evidence type="ECO:0000256" key="2">
    <source>
        <dbReference type="ARBA" id="ARBA00008017"/>
    </source>
</evidence>
<comment type="similarity">
    <text evidence="2">Belongs to the MscS (TC 1.A.23) family.</text>
</comment>
<evidence type="ECO:0000256" key="4">
    <source>
        <dbReference type="ARBA" id="ARBA00022692"/>
    </source>
</evidence>
<evidence type="ECO:0000313" key="11">
    <source>
        <dbReference type="EMBL" id="MDQ0465928.1"/>
    </source>
</evidence>
<dbReference type="Pfam" id="PF21088">
    <property type="entry name" value="MS_channel_1st"/>
    <property type="match status" value="1"/>
</dbReference>
<evidence type="ECO:0000256" key="1">
    <source>
        <dbReference type="ARBA" id="ARBA00004651"/>
    </source>
</evidence>
<evidence type="ECO:0000256" key="6">
    <source>
        <dbReference type="ARBA" id="ARBA00023136"/>
    </source>
</evidence>
<dbReference type="InterPro" id="IPR010920">
    <property type="entry name" value="LSM_dom_sf"/>
</dbReference>
<feature type="domain" description="Mechanosensitive ion channel MscS" evidence="9">
    <location>
        <begin position="114"/>
        <end position="180"/>
    </location>
</feature>